<dbReference type="Proteomes" id="UP001433508">
    <property type="component" value="Unassembled WGS sequence"/>
</dbReference>
<dbReference type="EMBL" id="MU971532">
    <property type="protein sequence ID" value="KAK9234015.1"/>
    <property type="molecule type" value="Genomic_DNA"/>
</dbReference>
<accession>A0ACC3SQV1</accession>
<evidence type="ECO:0000313" key="2">
    <source>
        <dbReference type="Proteomes" id="UP001433508"/>
    </source>
</evidence>
<comment type="caution">
    <text evidence="1">The sequence shown here is derived from an EMBL/GenBank/DDBJ whole genome shotgun (WGS) entry which is preliminary data.</text>
</comment>
<organism evidence="1 2">
    <name type="scientific">Lipomyces kononenkoae</name>
    <name type="common">Yeast</name>
    <dbReference type="NCBI Taxonomy" id="34357"/>
    <lineage>
        <taxon>Eukaryota</taxon>
        <taxon>Fungi</taxon>
        <taxon>Dikarya</taxon>
        <taxon>Ascomycota</taxon>
        <taxon>Saccharomycotina</taxon>
        <taxon>Lipomycetes</taxon>
        <taxon>Lipomycetales</taxon>
        <taxon>Lipomycetaceae</taxon>
        <taxon>Lipomyces</taxon>
    </lineage>
</organism>
<feature type="non-terminal residue" evidence="1">
    <location>
        <position position="235"/>
    </location>
</feature>
<sequence length="235" mass="26377">MDESFVSPSKRPQRAQRIDYHVLNDGSDDEASPEHRISKKARSAIAPSPGSPPDSSQESELIDDDSAETLSVSSDSGPSRKKTQNQSLWEQFDVSALPGKQWWPKRGKGPLEDREIRCTRSTSTSNMRAHLAKHGIFLNGSEGSNGEDIPNIKQPSITSFFQKQAETNAKKLLEQNLVRWIVADDMAFNTIESPTFQQIFRDLGIALPFNSRMTMARRIDSEFDSCRAHLIDELE</sequence>
<proteinExistence type="predicted"/>
<gene>
    <name evidence="1" type="ORF">V1525DRAFT_367628</name>
</gene>
<keyword evidence="2" id="KW-1185">Reference proteome</keyword>
<name>A0ACC3SQV1_LIPKO</name>
<protein>
    <submittedName>
        <fullName evidence="1">Uncharacterized protein</fullName>
    </submittedName>
</protein>
<reference evidence="2" key="1">
    <citation type="journal article" date="2024" name="Front. Bioeng. Biotechnol.">
        <title>Genome-scale model development and genomic sequencing of the oleaginous clade Lipomyces.</title>
        <authorList>
            <person name="Czajka J.J."/>
            <person name="Han Y."/>
            <person name="Kim J."/>
            <person name="Mondo S.J."/>
            <person name="Hofstad B.A."/>
            <person name="Robles A."/>
            <person name="Haridas S."/>
            <person name="Riley R."/>
            <person name="LaButti K."/>
            <person name="Pangilinan J."/>
            <person name="Andreopoulos W."/>
            <person name="Lipzen A."/>
            <person name="Yan J."/>
            <person name="Wang M."/>
            <person name="Ng V."/>
            <person name="Grigoriev I.V."/>
            <person name="Spatafora J.W."/>
            <person name="Magnuson J.K."/>
            <person name="Baker S.E."/>
            <person name="Pomraning K.R."/>
        </authorList>
    </citation>
    <scope>NUCLEOTIDE SEQUENCE [LARGE SCALE GENOMIC DNA]</scope>
    <source>
        <strain evidence="2">CBS 7786</strain>
    </source>
</reference>
<evidence type="ECO:0000313" key="1">
    <source>
        <dbReference type="EMBL" id="KAK9234015.1"/>
    </source>
</evidence>